<feature type="compositionally biased region" description="Basic residues" evidence="1">
    <location>
        <begin position="276"/>
        <end position="287"/>
    </location>
</feature>
<reference evidence="2 3" key="1">
    <citation type="submission" date="2015-04" db="EMBL/GenBank/DDBJ databases">
        <title>Lasius niger genome sequencing.</title>
        <authorList>
            <person name="Konorov E.A."/>
            <person name="Nikitin M.A."/>
            <person name="Kirill M.V."/>
            <person name="Chang P."/>
        </authorList>
    </citation>
    <scope>NUCLEOTIDE SEQUENCE [LARGE SCALE GENOMIC DNA]</scope>
    <source>
        <tissue evidence="2">Whole</tissue>
    </source>
</reference>
<feature type="compositionally biased region" description="Basic residues" evidence="1">
    <location>
        <begin position="235"/>
        <end position="254"/>
    </location>
</feature>
<gene>
    <name evidence="2" type="ORF">RF55_17943</name>
</gene>
<dbReference type="PaxDb" id="67767-A0A0J7K1Y5"/>
<dbReference type="OrthoDB" id="7552726at2759"/>
<evidence type="ECO:0000313" key="2">
    <source>
        <dbReference type="EMBL" id="KMQ84332.1"/>
    </source>
</evidence>
<dbReference type="PANTHER" id="PTHR33327">
    <property type="entry name" value="ENDONUCLEASE"/>
    <property type="match status" value="1"/>
</dbReference>
<keyword evidence="3" id="KW-1185">Reference proteome</keyword>
<proteinExistence type="predicted"/>
<name>A0A0J7K1Y5_LASNI</name>
<feature type="region of interest" description="Disordered" evidence="1">
    <location>
        <begin position="234"/>
        <end position="287"/>
    </location>
</feature>
<evidence type="ECO:0000313" key="3">
    <source>
        <dbReference type="Proteomes" id="UP000036403"/>
    </source>
</evidence>
<evidence type="ECO:0000256" key="1">
    <source>
        <dbReference type="SAM" id="MobiDB-lite"/>
    </source>
</evidence>
<dbReference type="AlphaFoldDB" id="A0A0J7K1Y5"/>
<dbReference type="EMBL" id="LBMM01016715">
    <property type="protein sequence ID" value="KMQ84332.1"/>
    <property type="molecule type" value="Genomic_DNA"/>
</dbReference>
<sequence length="287" mass="32519">MFHPPPTDTGEDEGEFQPTATDRQLEARAFSLPNPIEALHRMPTLQGDAVPQYNFEDAWVNTIKVIKLPQPLWREMPEYWFKLDPAIMPFVADLVANPPIDGKYDSIKKRIIDTFSESREGSLRKLLRGQEIADDKPSHFLQRLCNLAGGQCLDSVIRSLFLEQLPENVRGILAISPTEDLSVLALQADRIKPQALVAAVKAENNTSSDTTQNVSMEEQIQQLKLQIQQLSLAKNTRRQQYRGRNQYGRRRSRSRSRDLATQHGIAYYHASGQKQTRSRKTSPAKAG</sequence>
<dbReference type="PANTHER" id="PTHR33327:SF3">
    <property type="entry name" value="RNA-DIRECTED DNA POLYMERASE"/>
    <property type="match status" value="1"/>
</dbReference>
<comment type="caution">
    <text evidence="2">The sequence shown here is derived from an EMBL/GenBank/DDBJ whole genome shotgun (WGS) entry which is preliminary data.</text>
</comment>
<organism evidence="2 3">
    <name type="scientific">Lasius niger</name>
    <name type="common">Black garden ant</name>
    <dbReference type="NCBI Taxonomy" id="67767"/>
    <lineage>
        <taxon>Eukaryota</taxon>
        <taxon>Metazoa</taxon>
        <taxon>Ecdysozoa</taxon>
        <taxon>Arthropoda</taxon>
        <taxon>Hexapoda</taxon>
        <taxon>Insecta</taxon>
        <taxon>Pterygota</taxon>
        <taxon>Neoptera</taxon>
        <taxon>Endopterygota</taxon>
        <taxon>Hymenoptera</taxon>
        <taxon>Apocrita</taxon>
        <taxon>Aculeata</taxon>
        <taxon>Formicoidea</taxon>
        <taxon>Formicidae</taxon>
        <taxon>Formicinae</taxon>
        <taxon>Lasius</taxon>
        <taxon>Lasius</taxon>
    </lineage>
</organism>
<dbReference type="STRING" id="67767.A0A0J7K1Y5"/>
<dbReference type="Proteomes" id="UP000036403">
    <property type="component" value="Unassembled WGS sequence"/>
</dbReference>
<protein>
    <submittedName>
        <fullName evidence="2">Uncharacterized protein</fullName>
    </submittedName>
</protein>
<accession>A0A0J7K1Y5</accession>